<evidence type="ECO:0000313" key="2">
    <source>
        <dbReference type="EMBL" id="KKC30307.1"/>
    </source>
</evidence>
<evidence type="ECO:0000313" key="3">
    <source>
        <dbReference type="Proteomes" id="UP000010146"/>
    </source>
</evidence>
<gene>
    <name evidence="2" type="ORF">CDSM653_00636</name>
</gene>
<dbReference type="EMBL" id="ABXP02000040">
    <property type="protein sequence ID" value="KKC30307.1"/>
    <property type="molecule type" value="Genomic_DNA"/>
</dbReference>
<reference evidence="2 3" key="1">
    <citation type="submission" date="2008-07" db="EMBL/GenBank/DDBJ databases">
        <authorList>
            <person name="Gonzalez J."/>
            <person name="Sokolova T."/>
            <person name="Ferriera S."/>
            <person name="Johnson J."/>
            <person name="Kravitz S."/>
            <person name="Beeson K."/>
            <person name="Sutton G."/>
            <person name="Rogers Y.-H."/>
            <person name="Friedman R."/>
            <person name="Frazier M."/>
            <person name="Venter J.C."/>
        </authorList>
    </citation>
    <scope>NUCLEOTIDE SEQUENCE [LARGE SCALE GENOMIC DNA]</scope>
    <source>
        <strain evidence="2 3">DSM 12653</strain>
    </source>
</reference>
<reference evidence="3" key="3">
    <citation type="submission" date="2015-02" db="EMBL/GenBank/DDBJ databases">
        <title>Genome analysis of three genomes within the thermophilic hydrogenogenic bacterial species Caldanaerobacter subterraneus.</title>
        <authorList>
            <person name="Sant'Anna F.H."/>
            <person name="Lebedinsky A."/>
            <person name="Sokolova T."/>
            <person name="Robb F.T."/>
            <person name="Gonzalez J.M."/>
        </authorList>
    </citation>
    <scope>NUCLEOTIDE SEQUENCE [LARGE SCALE GENOMIC DNA]</scope>
    <source>
        <strain evidence="3">DSM 12653</strain>
    </source>
</reference>
<accession>A0A0F5PNR8</accession>
<dbReference type="Proteomes" id="UP000010146">
    <property type="component" value="Unassembled WGS sequence"/>
</dbReference>
<evidence type="ECO:0000256" key="1">
    <source>
        <dbReference type="SAM" id="MobiDB-lite"/>
    </source>
</evidence>
<sequence>MNAVLEGFVKNNKNGKIPKGSGAAKDWKISDDGVT</sequence>
<reference evidence="2 3" key="2">
    <citation type="journal article" date="2015" name="BMC Genomics">
        <title>Analysis of three genomes within the thermophilic bacterial species Caldanaerobacter subterraneus with a focus on carbon monoxide dehydrogenase evolution and hydrolase diversity.</title>
        <authorList>
            <person name="Sant'Anna F.H."/>
            <person name="Lebedinsky A.V."/>
            <person name="Sokolova T.G."/>
            <person name="Robb F.T."/>
            <person name="Gonzalez J.M."/>
        </authorList>
    </citation>
    <scope>NUCLEOTIDE SEQUENCE [LARGE SCALE GENOMIC DNA]</scope>
    <source>
        <strain evidence="2 3">DSM 12653</strain>
    </source>
</reference>
<dbReference type="AlphaFoldDB" id="A0A0F5PNR8"/>
<feature type="region of interest" description="Disordered" evidence="1">
    <location>
        <begin position="11"/>
        <end position="35"/>
    </location>
</feature>
<comment type="caution">
    <text evidence="2">The sequence shown here is derived from an EMBL/GenBank/DDBJ whole genome shotgun (WGS) entry which is preliminary data.</text>
</comment>
<protein>
    <submittedName>
        <fullName evidence="2">ABC-type dipeptide/oligopeptide/nickel transport system, periplasmic component</fullName>
    </submittedName>
</protein>
<name>A0A0F5PNR8_9THEO</name>
<organism evidence="2 3">
    <name type="scientific">Caldanaerobacter subterraneus subsp. pacificus DSM 12653</name>
    <dbReference type="NCBI Taxonomy" id="391606"/>
    <lineage>
        <taxon>Bacteria</taxon>
        <taxon>Bacillati</taxon>
        <taxon>Bacillota</taxon>
        <taxon>Clostridia</taxon>
        <taxon>Thermoanaerobacterales</taxon>
        <taxon>Thermoanaerobacteraceae</taxon>
        <taxon>Caldanaerobacter</taxon>
    </lineage>
</organism>
<proteinExistence type="predicted"/>
<feature type="compositionally biased region" description="Basic and acidic residues" evidence="1">
    <location>
        <begin position="25"/>
        <end position="35"/>
    </location>
</feature>